<dbReference type="PANTHER" id="PTHR10622:SF10">
    <property type="entry name" value="HET DOMAIN-CONTAINING PROTEIN"/>
    <property type="match status" value="1"/>
</dbReference>
<dbReference type="AlphaFoldDB" id="A0A319DUS7"/>
<dbReference type="STRING" id="1448318.A0A319DUS7"/>
<dbReference type="Pfam" id="PF06985">
    <property type="entry name" value="HET"/>
    <property type="match status" value="1"/>
</dbReference>
<dbReference type="OrthoDB" id="674604at2759"/>
<sequence>MRLLHTQTMQVVSFVDARQAPPYAILSHTWGSEEEEITLSDLKAWTIDNPPPELPPKATGWAKLKNACDKASHYYGCRYIWIDTCCIDKSSSAELQEAINSMFSFYEYSRICLAYLVDVEGALNNEVRQARWFTRGWTLQELLAPEKLVFYNRYWVDIGSKIDRYTLIQDVTGIPRKHLFYGFGASTRLPPSYERISSASVAQRMSWVAKRKTTRREDMAYCLLGLFDISMPLLYGEGDKAFLRLQEEIMKVTNDTSLLCWGLTGHHGYDEFDITGWLTKTSANV</sequence>
<dbReference type="EMBL" id="KZ826414">
    <property type="protein sequence ID" value="PYI01507.1"/>
    <property type="molecule type" value="Genomic_DNA"/>
</dbReference>
<protein>
    <submittedName>
        <fullName evidence="2">HET-domain-containing protein</fullName>
    </submittedName>
</protein>
<reference evidence="2 3" key="1">
    <citation type="submission" date="2018-02" db="EMBL/GenBank/DDBJ databases">
        <title>The genomes of Aspergillus section Nigri reveals drivers in fungal speciation.</title>
        <authorList>
            <consortium name="DOE Joint Genome Institute"/>
            <person name="Vesth T.C."/>
            <person name="Nybo J."/>
            <person name="Theobald S."/>
            <person name="Brandl J."/>
            <person name="Frisvad J.C."/>
            <person name="Nielsen K.F."/>
            <person name="Lyhne E.K."/>
            <person name="Kogle M.E."/>
            <person name="Kuo A."/>
            <person name="Riley R."/>
            <person name="Clum A."/>
            <person name="Nolan M."/>
            <person name="Lipzen A."/>
            <person name="Salamov A."/>
            <person name="Henrissat B."/>
            <person name="Wiebenga A."/>
            <person name="De vries R.P."/>
            <person name="Grigoriev I.V."/>
            <person name="Mortensen U.H."/>
            <person name="Andersen M.R."/>
            <person name="Baker S.E."/>
        </authorList>
    </citation>
    <scope>NUCLEOTIDE SEQUENCE [LARGE SCALE GENOMIC DNA]</scope>
    <source>
        <strain evidence="2 3">CBS 121057</strain>
    </source>
</reference>
<gene>
    <name evidence="2" type="ORF">BO78DRAFT_464614</name>
</gene>
<organism evidence="2 3">
    <name type="scientific">Aspergillus sclerotiicarbonarius (strain CBS 121057 / IBT 28362)</name>
    <dbReference type="NCBI Taxonomy" id="1448318"/>
    <lineage>
        <taxon>Eukaryota</taxon>
        <taxon>Fungi</taxon>
        <taxon>Dikarya</taxon>
        <taxon>Ascomycota</taxon>
        <taxon>Pezizomycotina</taxon>
        <taxon>Eurotiomycetes</taxon>
        <taxon>Eurotiomycetidae</taxon>
        <taxon>Eurotiales</taxon>
        <taxon>Aspergillaceae</taxon>
        <taxon>Aspergillus</taxon>
        <taxon>Aspergillus subgen. Circumdati</taxon>
    </lineage>
</organism>
<evidence type="ECO:0000313" key="3">
    <source>
        <dbReference type="Proteomes" id="UP000248423"/>
    </source>
</evidence>
<proteinExistence type="predicted"/>
<evidence type="ECO:0000259" key="1">
    <source>
        <dbReference type="Pfam" id="PF06985"/>
    </source>
</evidence>
<accession>A0A319DUS7</accession>
<dbReference type="Proteomes" id="UP000248423">
    <property type="component" value="Unassembled WGS sequence"/>
</dbReference>
<dbReference type="VEuPathDB" id="FungiDB:BO78DRAFT_464614"/>
<name>A0A319DUS7_ASPSB</name>
<dbReference type="InterPro" id="IPR010730">
    <property type="entry name" value="HET"/>
</dbReference>
<feature type="domain" description="Heterokaryon incompatibility" evidence="1">
    <location>
        <begin position="23"/>
        <end position="117"/>
    </location>
</feature>
<evidence type="ECO:0000313" key="2">
    <source>
        <dbReference type="EMBL" id="PYI01507.1"/>
    </source>
</evidence>
<keyword evidence="3" id="KW-1185">Reference proteome</keyword>
<dbReference type="PANTHER" id="PTHR10622">
    <property type="entry name" value="HET DOMAIN-CONTAINING PROTEIN"/>
    <property type="match status" value="1"/>
</dbReference>